<evidence type="ECO:0000313" key="2">
    <source>
        <dbReference type="Proteomes" id="UP000323274"/>
    </source>
</evidence>
<comment type="caution">
    <text evidence="1">The sequence shown here is derived from an EMBL/GenBank/DDBJ whole genome shotgun (WGS) entry which is preliminary data.</text>
</comment>
<gene>
    <name evidence="1" type="ORF">LCIT_11160</name>
</gene>
<dbReference type="EMBL" id="BJJW01000006">
    <property type="protein sequence ID" value="GDZ83874.1"/>
    <property type="molecule type" value="Genomic_DNA"/>
</dbReference>
<protein>
    <submittedName>
        <fullName evidence="1">Uncharacterized protein</fullName>
    </submittedName>
</protein>
<organism evidence="1 2">
    <name type="scientific">Leuconostoc citreum</name>
    <dbReference type="NCBI Taxonomy" id="33964"/>
    <lineage>
        <taxon>Bacteria</taxon>
        <taxon>Bacillati</taxon>
        <taxon>Bacillota</taxon>
        <taxon>Bacilli</taxon>
        <taxon>Lactobacillales</taxon>
        <taxon>Lactobacillaceae</taxon>
        <taxon>Leuconostoc</taxon>
    </lineage>
</organism>
<evidence type="ECO:0000313" key="1">
    <source>
        <dbReference type="EMBL" id="GDZ83874.1"/>
    </source>
</evidence>
<accession>A0A5A5U2D4</accession>
<dbReference type="Proteomes" id="UP000323274">
    <property type="component" value="Unassembled WGS sequence"/>
</dbReference>
<dbReference type="AlphaFoldDB" id="A0A5A5U2D4"/>
<proteinExistence type="predicted"/>
<name>A0A5A5U2D4_LEUCI</name>
<reference evidence="1 2" key="1">
    <citation type="submission" date="2019-04" db="EMBL/GenBank/DDBJ databases">
        <title>A pseudo-fructophilic Leuconostoc citreum strain F192-5 isolated from peel of satsuma mandarin: the first report for isolation and characterization of strain-dependent fructophilic-like characteristics.</title>
        <authorList>
            <person name="Maeno S."/>
            <person name="Tanizawa Y."/>
            <person name="Kajikawa A."/>
            <person name="Kanesaki Y."/>
            <person name="Kubota E."/>
            <person name="Arita M."/>
            <person name="Leon D."/>
            <person name="Endo A."/>
        </authorList>
    </citation>
    <scope>NUCLEOTIDE SEQUENCE [LARGE SCALE GENOMIC DNA]</scope>
    <source>
        <strain evidence="1 2">F192-5</strain>
    </source>
</reference>
<sequence length="305" mass="34930">MVDFDTQVYSERLKHDLTLFNRWQILIATLGDVDETADLLEVVEKILAFDIHESTMLRIANDYWFPSTHWVTVAFARLAETASLSNTETVLPRGQKSAELHFDEWPNAAFKFVPAPLASGGFYLEETAQELRVLYWDIVHKRFYLDTQQFAKLVQTEAVQLAGVQALAIFQKRLIAIAEQLASEQFSIDLPGLAAQHQRDLVMIERELPSVVLDSLFVTAAKQQFVLKRAQGQQIGVEIAVGEIAIRLTQVFNDSGHQQWVYAIVDDNQQVTIFTLLQQLPFFYQWYIAHIDQVGLKDKREVFVE</sequence>
<dbReference type="RefSeq" id="WP_149334370.1">
    <property type="nucleotide sequence ID" value="NZ_BJJW01000006.1"/>
</dbReference>